<feature type="region of interest" description="Disordered" evidence="1">
    <location>
        <begin position="1"/>
        <end position="136"/>
    </location>
</feature>
<evidence type="ECO:0000256" key="1">
    <source>
        <dbReference type="SAM" id="MobiDB-lite"/>
    </source>
</evidence>
<sequence>RGAAPGGLPQRDPAGGQPQRPGNGLPQRDPAGNGLPQRSPAAGLPQREAPNGLPQRAGDSIGLPQRDPGATVVPQANAGPGVALPQRDREPAGPENAASAGRDPGRHSYRSNPAKTASFFQTRLQPAPEGDSVMGGTPIFAEMMSAWLTDENSDRSQMAAAFESPGDEGWQAARRASEAQPEVRTAAGLPQRNPGGRLVPGGVTGKADTTPQRDPETIRSSLSRHQQGVRDGRAMKAMNLTGDKGDR</sequence>
<dbReference type="Proteomes" id="UP000017048">
    <property type="component" value="Unassembled WGS sequence"/>
</dbReference>
<keyword evidence="3" id="KW-1185">Reference proteome</keyword>
<organism evidence="2 3">
    <name type="scientific">Nocardia asteroides NBRC 15531</name>
    <dbReference type="NCBI Taxonomy" id="1110697"/>
    <lineage>
        <taxon>Bacteria</taxon>
        <taxon>Bacillati</taxon>
        <taxon>Actinomycetota</taxon>
        <taxon>Actinomycetes</taxon>
        <taxon>Mycobacteriales</taxon>
        <taxon>Nocardiaceae</taxon>
        <taxon>Nocardia</taxon>
    </lineage>
</organism>
<feature type="non-terminal residue" evidence="2">
    <location>
        <position position="1"/>
    </location>
</feature>
<reference evidence="2 3" key="1">
    <citation type="journal article" date="2014" name="BMC Genomics">
        <title>Genome based analysis of type-I polyketide synthase and nonribosomal peptide synthetase gene clusters in seven strains of five representative Nocardia species.</title>
        <authorList>
            <person name="Komaki H."/>
            <person name="Ichikawa N."/>
            <person name="Hosoyama A."/>
            <person name="Takahashi-Nakaguchi A."/>
            <person name="Matsuzawa T."/>
            <person name="Suzuki K."/>
            <person name="Fujita N."/>
            <person name="Gonoi T."/>
        </authorList>
    </citation>
    <scope>NUCLEOTIDE SEQUENCE [LARGE SCALE GENOMIC DNA]</scope>
    <source>
        <strain evidence="2 3">NBRC 15531</strain>
    </source>
</reference>
<feature type="region of interest" description="Disordered" evidence="1">
    <location>
        <begin position="151"/>
        <end position="247"/>
    </location>
</feature>
<dbReference type="eggNOG" id="COG0642">
    <property type="taxonomic scope" value="Bacteria"/>
</dbReference>
<accession>U5E877</accession>
<evidence type="ECO:0008006" key="4">
    <source>
        <dbReference type="Google" id="ProtNLM"/>
    </source>
</evidence>
<dbReference type="EMBL" id="BAFO02000011">
    <property type="protein sequence ID" value="GAD82648.1"/>
    <property type="molecule type" value="Genomic_DNA"/>
</dbReference>
<gene>
    <name evidence="2" type="ORF">NCAST_11_01460</name>
</gene>
<evidence type="ECO:0000313" key="2">
    <source>
        <dbReference type="EMBL" id="GAD82648.1"/>
    </source>
</evidence>
<dbReference type="AlphaFoldDB" id="U5E877"/>
<protein>
    <recommendedName>
        <fullName evidence="4">Histidine kinase</fullName>
    </recommendedName>
</protein>
<proteinExistence type="predicted"/>
<feature type="compositionally biased region" description="Polar residues" evidence="1">
    <location>
        <begin position="110"/>
        <end position="124"/>
    </location>
</feature>
<comment type="caution">
    <text evidence="2">The sequence shown here is derived from an EMBL/GenBank/DDBJ whole genome shotgun (WGS) entry which is preliminary data.</text>
</comment>
<name>U5E877_NOCAS</name>
<evidence type="ECO:0000313" key="3">
    <source>
        <dbReference type="Proteomes" id="UP000017048"/>
    </source>
</evidence>